<evidence type="ECO:0000313" key="4">
    <source>
        <dbReference type="EMBL" id="CAL5229557.1"/>
    </source>
</evidence>
<evidence type="ECO:0000313" key="5">
    <source>
        <dbReference type="Proteomes" id="UP001497392"/>
    </source>
</evidence>
<proteinExistence type="inferred from homology"/>
<dbReference type="PANTHER" id="PTHR12634">
    <property type="entry name" value="SIT4 YEAST -ASSOCIATING PROTEIN-RELATED"/>
    <property type="match status" value="1"/>
</dbReference>
<dbReference type="Pfam" id="PF04499">
    <property type="entry name" value="SAPS"/>
    <property type="match status" value="1"/>
</dbReference>
<dbReference type="InterPro" id="IPR007587">
    <property type="entry name" value="SAPS"/>
</dbReference>
<evidence type="ECO:0000256" key="1">
    <source>
        <dbReference type="ARBA" id="ARBA00006180"/>
    </source>
</evidence>
<organism evidence="4 5">
    <name type="scientific">Coccomyxa viridis</name>
    <dbReference type="NCBI Taxonomy" id="1274662"/>
    <lineage>
        <taxon>Eukaryota</taxon>
        <taxon>Viridiplantae</taxon>
        <taxon>Chlorophyta</taxon>
        <taxon>core chlorophytes</taxon>
        <taxon>Trebouxiophyceae</taxon>
        <taxon>Trebouxiophyceae incertae sedis</taxon>
        <taxon>Coccomyxaceae</taxon>
        <taxon>Coccomyxa</taxon>
    </lineage>
</organism>
<feature type="compositionally biased region" description="Low complexity" evidence="3">
    <location>
        <begin position="611"/>
        <end position="620"/>
    </location>
</feature>
<feature type="region of interest" description="Disordered" evidence="3">
    <location>
        <begin position="520"/>
        <end position="551"/>
    </location>
</feature>
<accession>A0ABP1GBU1</accession>
<feature type="region of interest" description="Disordered" evidence="3">
    <location>
        <begin position="658"/>
        <end position="814"/>
    </location>
</feature>
<feature type="compositionally biased region" description="Low complexity" evidence="3">
    <location>
        <begin position="772"/>
        <end position="784"/>
    </location>
</feature>
<evidence type="ECO:0000256" key="2">
    <source>
        <dbReference type="ARBA" id="ARBA00023306"/>
    </source>
</evidence>
<evidence type="ECO:0000256" key="3">
    <source>
        <dbReference type="SAM" id="MobiDB-lite"/>
    </source>
</evidence>
<keyword evidence="5" id="KW-1185">Reference proteome</keyword>
<dbReference type="EMBL" id="CAXHTA020000021">
    <property type="protein sequence ID" value="CAL5229557.1"/>
    <property type="molecule type" value="Genomic_DNA"/>
</dbReference>
<feature type="compositionally biased region" description="Basic and acidic residues" evidence="3">
    <location>
        <begin position="836"/>
        <end position="851"/>
    </location>
</feature>
<dbReference type="Proteomes" id="UP001497392">
    <property type="component" value="Unassembled WGS sequence"/>
</dbReference>
<dbReference type="PANTHER" id="PTHR12634:SF8">
    <property type="entry name" value="FIERY MOUNTAIN, ISOFORM D"/>
    <property type="match status" value="1"/>
</dbReference>
<gene>
    <name evidence="4" type="primary">g12907</name>
    <name evidence="4" type="ORF">VP750_LOCUS11463</name>
</gene>
<comment type="caution">
    <text evidence="4">The sequence shown here is derived from an EMBL/GenBank/DDBJ whole genome shotgun (WGS) entry which is preliminary data.</text>
</comment>
<feature type="compositionally biased region" description="Low complexity" evidence="3">
    <location>
        <begin position="690"/>
        <end position="700"/>
    </location>
</feature>
<reference evidence="4 5" key="1">
    <citation type="submission" date="2024-06" db="EMBL/GenBank/DDBJ databases">
        <authorList>
            <person name="Kraege A."/>
            <person name="Thomma B."/>
        </authorList>
    </citation>
    <scope>NUCLEOTIDE SEQUENCE [LARGE SCALE GENOMIC DNA]</scope>
</reference>
<feature type="region of interest" description="Disordered" evidence="3">
    <location>
        <begin position="600"/>
        <end position="631"/>
    </location>
</feature>
<name>A0ABP1GBU1_9CHLO</name>
<protein>
    <submittedName>
        <fullName evidence="4">G12907 protein</fullName>
    </submittedName>
</protein>
<sequence>MFWRVPGYSQPSPLEAILDLDNFTLEEVLDEADLIQECKSLNGRLVNFLKEPSTLRALLSYIVDTPAPGVDEKQHQKNSFKSCEVLCCEVNEMYSVLMREEDLLEKLFSFLDNSKPLNLTRAGYFARVVSCLLMKRASEVLAFLESRRGIIDKLLAHLDTTSTAEVLCSVAGADERTAPNLTTPQLQWLAETNFMSGLVAQLQSEGNSDADSNARTVLVGVARSPLSAPLLQPLLDPSFFQPLLDSAFAAPVSVQIMDVLIALLKPRQDVGRAGLQQQSEANSPPGGLHSAFADASSSANAELDASIKQAAVQGVVGKLPHLAELLDADRAEGPDLKAPQDTPYGVLSPPLGQARLKAVEVLYSILGLSDPAAEQGTPLRVMDSSVIQRCLQLFTHFPFNNLLHHRVAGLVLTALERGSDEFLRYLFGACQLIQWLTQAPDLVVPASRSLDSRAEARAPLRAGYMGHITALANKLSAMADERPVIAEALGSSGQWGQWRDTVLQPRNEFEDVNRWACGRPSTQEMASRAASQEDPMMEDIEGMPAGGAARSLQSHRYGSFEENGDDDSDEEDVGRAFEMQGDDTIFQDAAATFRSLKLNDSFPAEGEPGNDDSSSSSSSNDEADVSLRMPPTVVMQRQLSDDEDMVVMDMDDYGVVVGSSGFENTNGAQPSFEPFASSQDPWKAFPDPPAQAEQAPEGAGWADFEGAAPFQAASSHAQPSEPAWASLEGRDASPKAETSPASFPGGKSPVADSQQQQQQQQQDTSQGSVPMQSAAQHSAAAAAPAPAPDAHQHSPPIDIPMSHGAHSPPEEAAELDEFSSFNYWRSPPAMLVDDADLARDSADVDSPKADSAESPAESPEAVEHTL</sequence>
<comment type="similarity">
    <text evidence="1">Belongs to the SAPS family.</text>
</comment>
<keyword evidence="2" id="KW-0131">Cell cycle</keyword>
<feature type="region of interest" description="Disordered" evidence="3">
    <location>
        <begin position="834"/>
        <end position="866"/>
    </location>
</feature>